<dbReference type="Pfam" id="PF00501">
    <property type="entry name" value="AMP-binding"/>
    <property type="match status" value="1"/>
</dbReference>
<comment type="cofactor">
    <cofactor evidence="1">
        <name>pantetheine 4'-phosphate</name>
        <dbReference type="ChEBI" id="CHEBI:47942"/>
    </cofactor>
</comment>
<comment type="caution">
    <text evidence="5">The sequence shown here is derived from an EMBL/GenBank/DDBJ whole genome shotgun (WGS) entry which is preliminary data.</text>
</comment>
<dbReference type="InterPro" id="IPR006162">
    <property type="entry name" value="Ppantetheine_attach_site"/>
</dbReference>
<dbReference type="Gene3D" id="3.30.559.10">
    <property type="entry name" value="Chloramphenicol acetyltransferase-like domain"/>
    <property type="match status" value="1"/>
</dbReference>
<dbReference type="PROSITE" id="PS00012">
    <property type="entry name" value="PHOSPHOPANTETHEINE"/>
    <property type="match status" value="1"/>
</dbReference>
<sequence>MSAVIPEGRADEVFLFPASSGQRRLWLVDQLLPASPVYNIGWRVGIDGPLDRGALERALNLLVARHEALRTRFAAEDGVPVQVVPASLTVPLRRVRAEDVEAAVREEVRRPFALHDGPLLRATLVDGDPGGGNPGGNPVGEDVLVLVLHHSIADGWSCAVLFDELAALYAAEVGGPPADLPELPVQYPDYAVWQREQADGGAFAADAEHWRRALEGVPTVLVLPTDSARPAVPTGRGGELRVGLEVEDGSFARLLAVFQCVLHRVTGQADFLVATPVAARTRPETEGLVGFVANTLPLRATFTPGTTFGEVVAAAEAATVAALAHQDLPFEQLVDLVAPQRTLAHAPLVQVLFAVEPEPPARQAGPVTLRPGAVHNGGAKFDLSLTVERAGDRWFARWQYDAELFGVASVEALHAVFAAAVRARPADLVAELPLTDGDFGEHAAEVPAGTAAELVLAALAQDPDGVAVEGALTRGELDRAANRLAHALLAAGVEPDQPVALCLDRGPAMVTGILAAWKAGAGYLPLDPSWPAARLTAMAEGSGVTVLVTDGAARAVTGPLAGAWTEVDLDTADPAAHPDTPPAAAPQHPGSLAYVIHTSGSTGRPKGVRCTQGGLHALLRAMVELTGLGPADRLASITTPAFDVSTVEMLAPLVAGATLVVLPADDVADGALLRERLAETRATVVQGGPASWRMVVAAGGVPAHVRLRISGGEAMTRDLADDLQHDGAVLVDGYGPTETTVYSAAGVVAHAPAPVRLGPAVPGTSLHVLDPLMRPVPPGVIGELHIGGAGVARGYHGLPAQTAERFRPDPFGAVPGGRLYASGDLVRRHADGRLEFLGRADRQLKIRGYRIEPGEVEAVLRAHEDVAQAVVVAWSAHAADVRLVAYAVPADPALPEDELRRRVRPHLAANLPEYMLPATVVVLDALPRTGTGKIDRDALPAPVWTTEDVERVEPRDDAERRMAQIWREVLSVPAEAPLGVHDNFFALGGHSLTATQMLARVRAAFDADLPLATLFAAPTIAGLCGGLGGARTAVRGPVPLIDQLDDLSDDEIDRLLGTLDDDFGDDGDLT</sequence>
<name>A0ABW1PAV5_9PSEU</name>
<dbReference type="Pfam" id="PF13193">
    <property type="entry name" value="AMP-binding_C"/>
    <property type="match status" value="1"/>
</dbReference>
<evidence type="ECO:0000313" key="6">
    <source>
        <dbReference type="Proteomes" id="UP001596220"/>
    </source>
</evidence>
<dbReference type="Gene3D" id="1.10.1200.10">
    <property type="entry name" value="ACP-like"/>
    <property type="match status" value="1"/>
</dbReference>
<evidence type="ECO:0000259" key="4">
    <source>
        <dbReference type="PROSITE" id="PS50075"/>
    </source>
</evidence>
<dbReference type="PROSITE" id="PS00455">
    <property type="entry name" value="AMP_BINDING"/>
    <property type="match status" value="1"/>
</dbReference>
<dbReference type="CDD" id="cd05930">
    <property type="entry name" value="A_NRPS"/>
    <property type="match status" value="1"/>
</dbReference>
<dbReference type="PANTHER" id="PTHR45527">
    <property type="entry name" value="NONRIBOSOMAL PEPTIDE SYNTHETASE"/>
    <property type="match status" value="1"/>
</dbReference>
<dbReference type="EMBL" id="JBHSQO010000032">
    <property type="protein sequence ID" value="MFC6092691.1"/>
    <property type="molecule type" value="Genomic_DNA"/>
</dbReference>
<accession>A0ABW1PAV5</accession>
<evidence type="ECO:0000256" key="3">
    <source>
        <dbReference type="ARBA" id="ARBA00022553"/>
    </source>
</evidence>
<dbReference type="InterPro" id="IPR020845">
    <property type="entry name" value="AMP-binding_CS"/>
</dbReference>
<dbReference type="SUPFAM" id="SSF56801">
    <property type="entry name" value="Acetyl-CoA synthetase-like"/>
    <property type="match status" value="1"/>
</dbReference>
<keyword evidence="2" id="KW-0596">Phosphopantetheine</keyword>
<reference evidence="6" key="1">
    <citation type="journal article" date="2019" name="Int. J. Syst. Evol. Microbiol.">
        <title>The Global Catalogue of Microorganisms (GCM) 10K type strain sequencing project: providing services to taxonomists for standard genome sequencing and annotation.</title>
        <authorList>
            <consortium name="The Broad Institute Genomics Platform"/>
            <consortium name="The Broad Institute Genome Sequencing Center for Infectious Disease"/>
            <person name="Wu L."/>
            <person name="Ma J."/>
        </authorList>
    </citation>
    <scope>NUCLEOTIDE SEQUENCE [LARGE SCALE GENOMIC DNA]</scope>
    <source>
        <strain evidence="6">CGMCC 4.7246</strain>
    </source>
</reference>
<dbReference type="Pfam" id="PF00550">
    <property type="entry name" value="PP-binding"/>
    <property type="match status" value="1"/>
</dbReference>
<dbReference type="PROSITE" id="PS50075">
    <property type="entry name" value="CARRIER"/>
    <property type="match status" value="1"/>
</dbReference>
<dbReference type="CDD" id="cd19531">
    <property type="entry name" value="LCL_NRPS-like"/>
    <property type="match status" value="1"/>
</dbReference>
<keyword evidence="6" id="KW-1185">Reference proteome</keyword>
<dbReference type="SMART" id="SM00823">
    <property type="entry name" value="PKS_PP"/>
    <property type="match status" value="1"/>
</dbReference>
<keyword evidence="3" id="KW-0597">Phosphoprotein</keyword>
<organism evidence="5 6">
    <name type="scientific">Saccharothrix lopnurensis</name>
    <dbReference type="NCBI Taxonomy" id="1670621"/>
    <lineage>
        <taxon>Bacteria</taxon>
        <taxon>Bacillati</taxon>
        <taxon>Actinomycetota</taxon>
        <taxon>Actinomycetes</taxon>
        <taxon>Pseudonocardiales</taxon>
        <taxon>Pseudonocardiaceae</taxon>
        <taxon>Saccharothrix</taxon>
    </lineage>
</organism>
<dbReference type="InterPro" id="IPR045851">
    <property type="entry name" value="AMP-bd_C_sf"/>
</dbReference>
<dbReference type="InterPro" id="IPR020806">
    <property type="entry name" value="PKS_PP-bd"/>
</dbReference>
<dbReference type="InterPro" id="IPR010071">
    <property type="entry name" value="AA_adenyl_dom"/>
</dbReference>
<dbReference type="Gene3D" id="3.30.300.30">
    <property type="match status" value="1"/>
</dbReference>
<dbReference type="Pfam" id="PF00668">
    <property type="entry name" value="Condensation"/>
    <property type="match status" value="1"/>
</dbReference>
<dbReference type="Proteomes" id="UP001596220">
    <property type="component" value="Unassembled WGS sequence"/>
</dbReference>
<dbReference type="SUPFAM" id="SSF47336">
    <property type="entry name" value="ACP-like"/>
    <property type="match status" value="1"/>
</dbReference>
<dbReference type="PANTHER" id="PTHR45527:SF1">
    <property type="entry name" value="FATTY ACID SYNTHASE"/>
    <property type="match status" value="1"/>
</dbReference>
<dbReference type="InterPro" id="IPR000873">
    <property type="entry name" value="AMP-dep_synth/lig_dom"/>
</dbReference>
<dbReference type="Gene3D" id="3.30.559.30">
    <property type="entry name" value="Nonribosomal peptide synthetase, condensation domain"/>
    <property type="match status" value="1"/>
</dbReference>
<dbReference type="Gene3D" id="3.40.50.980">
    <property type="match status" value="2"/>
</dbReference>
<dbReference type="Gene3D" id="2.30.38.10">
    <property type="entry name" value="Luciferase, Domain 3"/>
    <property type="match status" value="1"/>
</dbReference>
<dbReference type="InterPro" id="IPR025110">
    <property type="entry name" value="AMP-bd_C"/>
</dbReference>
<proteinExistence type="predicted"/>
<dbReference type="InterPro" id="IPR009081">
    <property type="entry name" value="PP-bd_ACP"/>
</dbReference>
<feature type="domain" description="Carrier" evidence="4">
    <location>
        <begin position="956"/>
        <end position="1031"/>
    </location>
</feature>
<dbReference type="InterPro" id="IPR001242">
    <property type="entry name" value="Condensation_dom"/>
</dbReference>
<evidence type="ECO:0000256" key="1">
    <source>
        <dbReference type="ARBA" id="ARBA00001957"/>
    </source>
</evidence>
<dbReference type="InterPro" id="IPR036736">
    <property type="entry name" value="ACP-like_sf"/>
</dbReference>
<dbReference type="InterPro" id="IPR023213">
    <property type="entry name" value="CAT-like_dom_sf"/>
</dbReference>
<dbReference type="NCBIfam" id="TIGR01733">
    <property type="entry name" value="AA-adenyl-dom"/>
    <property type="match status" value="1"/>
</dbReference>
<dbReference type="SUPFAM" id="SSF52777">
    <property type="entry name" value="CoA-dependent acyltransferases"/>
    <property type="match status" value="2"/>
</dbReference>
<gene>
    <name evidence="5" type="ORF">ACFP3R_25745</name>
</gene>
<evidence type="ECO:0000256" key="2">
    <source>
        <dbReference type="ARBA" id="ARBA00022450"/>
    </source>
</evidence>
<evidence type="ECO:0000313" key="5">
    <source>
        <dbReference type="EMBL" id="MFC6092691.1"/>
    </source>
</evidence>
<dbReference type="RefSeq" id="WP_380639162.1">
    <property type="nucleotide sequence ID" value="NZ_JBHSQO010000032.1"/>
</dbReference>
<protein>
    <submittedName>
        <fullName evidence="5">Amino acid adenylation domain-containing protein</fullName>
    </submittedName>
</protein>